<keyword evidence="7" id="KW-0594">Phospholipid biosynthesis</keyword>
<dbReference type="Proteomes" id="UP001157125">
    <property type="component" value="Unassembled WGS sequence"/>
</dbReference>
<protein>
    <recommendedName>
        <fullName evidence="10">DAGKc domain-containing protein</fullName>
    </recommendedName>
</protein>
<keyword evidence="4" id="KW-0547">Nucleotide-binding</keyword>
<evidence type="ECO:0000259" key="10">
    <source>
        <dbReference type="PROSITE" id="PS50146"/>
    </source>
</evidence>
<evidence type="ECO:0000256" key="2">
    <source>
        <dbReference type="ARBA" id="ARBA00005983"/>
    </source>
</evidence>
<sequence length="350" mass="36588">MSTERIAIVWNPAKTSKDDLDKAVADAAPEGAEVSWIETTTDDPGRGQAEQAVADGATLVIAAGGDGTVRGVAEALADSGAHADLGIVPLGTGNLLARNLEIPLGSIPKAVARAIGGEARTIDLAWAEAEVGGEPCRHAFTVMAGVGVDAHMITETDEDLKGRIGWLAYVESLGRAVNASDVIPMGISVDGSEPAQREAHTLIVGNCGILTGGITLLPDADPADGELDMLILSADGVAGWLDTMRSMVWDNGLRRLVKGEKTAASSDSVTHRRARSVTVEPGQAARPRTRRRRDWRDLPRGLRDSAWRAPGEAVALRGLLPRRQGQDLRSVLRDGDGVLTVCGAASRGAA</sequence>
<dbReference type="Pfam" id="PF19279">
    <property type="entry name" value="YegS_C"/>
    <property type="match status" value="1"/>
</dbReference>
<dbReference type="RefSeq" id="WP_348523423.1">
    <property type="nucleotide sequence ID" value="NZ_BSUN01000001.1"/>
</dbReference>
<dbReference type="InterPro" id="IPR017438">
    <property type="entry name" value="ATP-NAD_kinase_N"/>
</dbReference>
<evidence type="ECO:0000256" key="8">
    <source>
        <dbReference type="ARBA" id="ARBA00023264"/>
    </source>
</evidence>
<evidence type="ECO:0000313" key="11">
    <source>
        <dbReference type="EMBL" id="GMA34613.1"/>
    </source>
</evidence>
<evidence type="ECO:0000256" key="7">
    <source>
        <dbReference type="ARBA" id="ARBA00023209"/>
    </source>
</evidence>
<keyword evidence="3" id="KW-0808">Transferase</keyword>
<evidence type="ECO:0000313" key="12">
    <source>
        <dbReference type="Proteomes" id="UP001157125"/>
    </source>
</evidence>
<dbReference type="EMBL" id="BSUN01000001">
    <property type="protein sequence ID" value="GMA34613.1"/>
    <property type="molecule type" value="Genomic_DNA"/>
</dbReference>
<keyword evidence="5" id="KW-0418">Kinase</keyword>
<evidence type="ECO:0000256" key="6">
    <source>
        <dbReference type="ARBA" id="ARBA00022840"/>
    </source>
</evidence>
<accession>A0ABQ6I9S5</accession>
<comment type="similarity">
    <text evidence="2">Belongs to the diacylglycerol/lipid kinase family.</text>
</comment>
<dbReference type="PANTHER" id="PTHR12358:SF54">
    <property type="entry name" value="SPHINGOSINE KINASE RELATED PROTEIN"/>
    <property type="match status" value="1"/>
</dbReference>
<dbReference type="PROSITE" id="PS50146">
    <property type="entry name" value="DAGK"/>
    <property type="match status" value="1"/>
</dbReference>
<comment type="caution">
    <text evidence="11">The sequence shown here is derived from an EMBL/GenBank/DDBJ whole genome shotgun (WGS) entry which is preliminary data.</text>
</comment>
<keyword evidence="7" id="KW-0444">Lipid biosynthesis</keyword>
<dbReference type="Pfam" id="PF00781">
    <property type="entry name" value="DAGK_cat"/>
    <property type="match status" value="1"/>
</dbReference>
<dbReference type="InterPro" id="IPR045540">
    <property type="entry name" value="YegS/DAGK_C"/>
</dbReference>
<feature type="region of interest" description="Disordered" evidence="9">
    <location>
        <begin position="277"/>
        <end position="297"/>
    </location>
</feature>
<dbReference type="InterPro" id="IPR001206">
    <property type="entry name" value="Diacylglycerol_kinase_cat_dom"/>
</dbReference>
<dbReference type="SMART" id="SM00046">
    <property type="entry name" value="DAGKc"/>
    <property type="match status" value="1"/>
</dbReference>
<dbReference type="Gene3D" id="2.60.200.40">
    <property type="match status" value="1"/>
</dbReference>
<dbReference type="InterPro" id="IPR016064">
    <property type="entry name" value="NAD/diacylglycerol_kinase_sf"/>
</dbReference>
<dbReference type="PANTHER" id="PTHR12358">
    <property type="entry name" value="SPHINGOSINE KINASE"/>
    <property type="match status" value="1"/>
</dbReference>
<evidence type="ECO:0000256" key="4">
    <source>
        <dbReference type="ARBA" id="ARBA00022741"/>
    </source>
</evidence>
<dbReference type="Gene3D" id="3.40.50.10330">
    <property type="entry name" value="Probable inorganic polyphosphate/atp-NAD kinase, domain 1"/>
    <property type="match status" value="1"/>
</dbReference>
<keyword evidence="7" id="KW-0443">Lipid metabolism</keyword>
<reference evidence="12" key="1">
    <citation type="journal article" date="2019" name="Int. J. Syst. Evol. Microbiol.">
        <title>The Global Catalogue of Microorganisms (GCM) 10K type strain sequencing project: providing services to taxonomists for standard genome sequencing and annotation.</title>
        <authorList>
            <consortium name="The Broad Institute Genomics Platform"/>
            <consortium name="The Broad Institute Genome Sequencing Center for Infectious Disease"/>
            <person name="Wu L."/>
            <person name="Ma J."/>
        </authorList>
    </citation>
    <scope>NUCLEOTIDE SEQUENCE [LARGE SCALE GENOMIC DNA]</scope>
    <source>
        <strain evidence="12">NBRC 112299</strain>
    </source>
</reference>
<name>A0ABQ6I9S5_9MICO</name>
<organism evidence="11 12">
    <name type="scientific">Demequina litorisediminis</name>
    <dbReference type="NCBI Taxonomy" id="1849022"/>
    <lineage>
        <taxon>Bacteria</taxon>
        <taxon>Bacillati</taxon>
        <taxon>Actinomycetota</taxon>
        <taxon>Actinomycetes</taxon>
        <taxon>Micrococcales</taxon>
        <taxon>Demequinaceae</taxon>
        <taxon>Demequina</taxon>
    </lineage>
</organism>
<feature type="domain" description="DAGKc" evidence="10">
    <location>
        <begin position="1"/>
        <end position="131"/>
    </location>
</feature>
<dbReference type="InterPro" id="IPR050187">
    <property type="entry name" value="Lipid_Phosphate_FormReg"/>
</dbReference>
<gene>
    <name evidence="11" type="ORF">GCM10025876_08170</name>
</gene>
<comment type="cofactor">
    <cofactor evidence="1">
        <name>Mg(2+)</name>
        <dbReference type="ChEBI" id="CHEBI:18420"/>
    </cofactor>
</comment>
<keyword evidence="8" id="KW-1208">Phospholipid metabolism</keyword>
<keyword evidence="12" id="KW-1185">Reference proteome</keyword>
<evidence type="ECO:0000256" key="1">
    <source>
        <dbReference type="ARBA" id="ARBA00001946"/>
    </source>
</evidence>
<evidence type="ECO:0000256" key="3">
    <source>
        <dbReference type="ARBA" id="ARBA00022679"/>
    </source>
</evidence>
<evidence type="ECO:0000256" key="5">
    <source>
        <dbReference type="ARBA" id="ARBA00022777"/>
    </source>
</evidence>
<evidence type="ECO:0000256" key="9">
    <source>
        <dbReference type="SAM" id="MobiDB-lite"/>
    </source>
</evidence>
<keyword evidence="6" id="KW-0067">ATP-binding</keyword>
<dbReference type="SUPFAM" id="SSF111331">
    <property type="entry name" value="NAD kinase/diacylglycerol kinase-like"/>
    <property type="match status" value="1"/>
</dbReference>
<proteinExistence type="inferred from homology"/>